<dbReference type="Pfam" id="PF07264">
    <property type="entry name" value="EI24"/>
    <property type="match status" value="1"/>
</dbReference>
<evidence type="ECO:0000256" key="4">
    <source>
        <dbReference type="ARBA" id="ARBA00023136"/>
    </source>
</evidence>
<reference evidence="6" key="1">
    <citation type="journal article" date="2014" name="Int. J. Syst. Evol. Microbiol.">
        <title>Complete genome sequence of Corynebacterium casei LMG S-19264T (=DSM 44701T), isolated from a smear-ripened cheese.</title>
        <authorList>
            <consortium name="US DOE Joint Genome Institute (JGI-PGF)"/>
            <person name="Walter F."/>
            <person name="Albersmeier A."/>
            <person name="Kalinowski J."/>
            <person name="Ruckert C."/>
        </authorList>
    </citation>
    <scope>NUCLEOTIDE SEQUENCE</scope>
    <source>
        <strain evidence="6">KCTC 23310</strain>
    </source>
</reference>
<comment type="caution">
    <text evidence="6">The sequence shown here is derived from an EMBL/GenBank/DDBJ whole genome shotgun (WGS) entry which is preliminary data.</text>
</comment>
<accession>A0A918TX76</accession>
<dbReference type="AlphaFoldDB" id="A0A918TX76"/>
<name>A0A918TX76_9RHOB</name>
<organism evidence="6 7">
    <name type="scientific">Neogemmobacter tilapiae</name>
    <dbReference type="NCBI Taxonomy" id="875041"/>
    <lineage>
        <taxon>Bacteria</taxon>
        <taxon>Pseudomonadati</taxon>
        <taxon>Pseudomonadota</taxon>
        <taxon>Alphaproteobacteria</taxon>
        <taxon>Rhodobacterales</taxon>
        <taxon>Paracoccaceae</taxon>
        <taxon>Neogemmobacter</taxon>
    </lineage>
</organism>
<protein>
    <submittedName>
        <fullName evidence="6">Membrane protein</fullName>
    </submittedName>
</protein>
<evidence type="ECO:0000313" key="7">
    <source>
        <dbReference type="Proteomes" id="UP000638981"/>
    </source>
</evidence>
<dbReference type="InterPro" id="IPR059112">
    <property type="entry name" value="CysZ/EI24"/>
</dbReference>
<keyword evidence="3 5" id="KW-1133">Transmembrane helix</keyword>
<proteinExistence type="predicted"/>
<evidence type="ECO:0000256" key="2">
    <source>
        <dbReference type="ARBA" id="ARBA00022692"/>
    </source>
</evidence>
<keyword evidence="4 5" id="KW-0472">Membrane</keyword>
<feature type="transmembrane region" description="Helical" evidence="5">
    <location>
        <begin position="125"/>
        <end position="146"/>
    </location>
</feature>
<keyword evidence="2 5" id="KW-0812">Transmembrane</keyword>
<feature type="transmembrane region" description="Helical" evidence="5">
    <location>
        <begin position="192"/>
        <end position="223"/>
    </location>
</feature>
<feature type="transmembrane region" description="Helical" evidence="5">
    <location>
        <begin position="69"/>
        <end position="95"/>
    </location>
</feature>
<sequence>MIFGDFAKALAQLGDPRFLRVVLLGIALSLALLTGVYALFLWGLDILVPDDLGLPFIGEVQGLSSLVSWASALLMLGLSVFLMIPVAALISGLYLEDVADAVEDRHYPHLPPVTPLPLAQSLVQAVNFFGVLVAVNFFALFLFLFAGPLVPLLFYGLNGWLLGREYFTLVAARRLGFDGAKAMRRVYSGRIWLAGCLMAMPLSVPLLNLIIPVLGVATFTHLFHRLWRQS</sequence>
<evidence type="ECO:0000256" key="5">
    <source>
        <dbReference type="SAM" id="Phobius"/>
    </source>
</evidence>
<evidence type="ECO:0000256" key="3">
    <source>
        <dbReference type="ARBA" id="ARBA00022989"/>
    </source>
</evidence>
<evidence type="ECO:0000256" key="1">
    <source>
        <dbReference type="ARBA" id="ARBA00004141"/>
    </source>
</evidence>
<comment type="subcellular location">
    <subcellularLocation>
        <location evidence="1">Membrane</location>
        <topology evidence="1">Multi-pass membrane protein</topology>
    </subcellularLocation>
</comment>
<gene>
    <name evidence="6" type="ORF">GCM10007315_31910</name>
</gene>
<dbReference type="Proteomes" id="UP000638981">
    <property type="component" value="Unassembled WGS sequence"/>
</dbReference>
<evidence type="ECO:0000313" key="6">
    <source>
        <dbReference type="EMBL" id="GHC65032.1"/>
    </source>
</evidence>
<keyword evidence="7" id="KW-1185">Reference proteome</keyword>
<feature type="transmembrane region" description="Helical" evidence="5">
    <location>
        <begin position="21"/>
        <end position="44"/>
    </location>
</feature>
<reference evidence="6" key="2">
    <citation type="submission" date="2020-09" db="EMBL/GenBank/DDBJ databases">
        <authorList>
            <person name="Sun Q."/>
            <person name="Kim S."/>
        </authorList>
    </citation>
    <scope>NUCLEOTIDE SEQUENCE</scope>
    <source>
        <strain evidence="6">KCTC 23310</strain>
    </source>
</reference>
<dbReference type="EMBL" id="BMYJ01000012">
    <property type="protein sequence ID" value="GHC65032.1"/>
    <property type="molecule type" value="Genomic_DNA"/>
</dbReference>